<dbReference type="Proteomes" id="UP000186143">
    <property type="component" value="Unassembled WGS sequence"/>
</dbReference>
<keyword evidence="4" id="KW-0547">Nucleotide-binding</keyword>
<dbReference type="InterPro" id="IPR003593">
    <property type="entry name" value="AAA+_ATPase"/>
</dbReference>
<comment type="caution">
    <text evidence="7">The sequence shown here is derived from an EMBL/GenBank/DDBJ whole genome shotgun (WGS) entry which is preliminary data.</text>
</comment>
<dbReference type="GO" id="GO:0016887">
    <property type="term" value="F:ATP hydrolysis activity"/>
    <property type="evidence" value="ECO:0007669"/>
    <property type="project" value="InterPro"/>
</dbReference>
<organism evidence="7 8">
    <name type="scientific">Xaviernesmea rhizosphaerae</name>
    <dbReference type="NCBI Taxonomy" id="1672749"/>
    <lineage>
        <taxon>Bacteria</taxon>
        <taxon>Pseudomonadati</taxon>
        <taxon>Pseudomonadota</taxon>
        <taxon>Alphaproteobacteria</taxon>
        <taxon>Hyphomicrobiales</taxon>
        <taxon>Rhizobiaceae</taxon>
        <taxon>Rhizobium/Agrobacterium group</taxon>
        <taxon>Xaviernesmea</taxon>
    </lineage>
</organism>
<evidence type="ECO:0000256" key="2">
    <source>
        <dbReference type="ARBA" id="ARBA00005417"/>
    </source>
</evidence>
<name>A0A1Q9ANU4_9HYPH</name>
<dbReference type="InterPro" id="IPR013611">
    <property type="entry name" value="Transp-assoc_OB_typ2"/>
</dbReference>
<dbReference type="PROSITE" id="PS00211">
    <property type="entry name" value="ABC_TRANSPORTER_1"/>
    <property type="match status" value="1"/>
</dbReference>
<dbReference type="PROSITE" id="PS50893">
    <property type="entry name" value="ABC_TRANSPORTER_2"/>
    <property type="match status" value="1"/>
</dbReference>
<gene>
    <name evidence="7" type="ORF">BJF92_21595</name>
</gene>
<dbReference type="GO" id="GO:0005524">
    <property type="term" value="F:ATP binding"/>
    <property type="evidence" value="ECO:0007669"/>
    <property type="project" value="UniProtKB-KW"/>
</dbReference>
<evidence type="ECO:0000259" key="6">
    <source>
        <dbReference type="PROSITE" id="PS50893"/>
    </source>
</evidence>
<evidence type="ECO:0000313" key="8">
    <source>
        <dbReference type="Proteomes" id="UP000186143"/>
    </source>
</evidence>
<keyword evidence="3" id="KW-0813">Transport</keyword>
<feature type="domain" description="ABC transporter" evidence="6">
    <location>
        <begin position="5"/>
        <end position="235"/>
    </location>
</feature>
<dbReference type="RefSeq" id="WP_075633444.1">
    <property type="nucleotide sequence ID" value="NZ_MKIO01000020.1"/>
</dbReference>
<dbReference type="EMBL" id="MKIO01000020">
    <property type="protein sequence ID" value="OLP57092.1"/>
    <property type="molecule type" value="Genomic_DNA"/>
</dbReference>
<evidence type="ECO:0000256" key="4">
    <source>
        <dbReference type="ARBA" id="ARBA00022741"/>
    </source>
</evidence>
<protein>
    <submittedName>
        <fullName evidence="7">Spermidine/putrescine ABC transporter</fullName>
    </submittedName>
</protein>
<evidence type="ECO:0000256" key="3">
    <source>
        <dbReference type="ARBA" id="ARBA00022448"/>
    </source>
</evidence>
<dbReference type="InterPro" id="IPR027417">
    <property type="entry name" value="P-loop_NTPase"/>
</dbReference>
<evidence type="ECO:0000256" key="1">
    <source>
        <dbReference type="ARBA" id="ARBA00004417"/>
    </source>
</evidence>
<evidence type="ECO:0000313" key="7">
    <source>
        <dbReference type="EMBL" id="OLP57092.1"/>
    </source>
</evidence>
<dbReference type="PANTHER" id="PTHR42781:SF4">
    <property type="entry name" value="SPERMIDINE_PUTRESCINE IMPORT ATP-BINDING PROTEIN POTA"/>
    <property type="match status" value="1"/>
</dbReference>
<dbReference type="InterPro" id="IPR003439">
    <property type="entry name" value="ABC_transporter-like_ATP-bd"/>
</dbReference>
<comment type="subcellular location">
    <subcellularLocation>
        <location evidence="1">Cell inner membrane</location>
        <topology evidence="1">Peripheral membrane protein</topology>
    </subcellularLocation>
</comment>
<dbReference type="Pfam" id="PF00005">
    <property type="entry name" value="ABC_tran"/>
    <property type="match status" value="1"/>
</dbReference>
<reference evidence="7 8" key="1">
    <citation type="submission" date="2016-09" db="EMBL/GenBank/DDBJ databases">
        <title>Rhizobium sp. nov., a novel species isolated from the rice rhizosphere.</title>
        <authorList>
            <person name="Zhao J."/>
            <person name="Zhang X."/>
        </authorList>
    </citation>
    <scope>NUCLEOTIDE SEQUENCE [LARGE SCALE GENOMIC DNA]</scope>
    <source>
        <strain evidence="7 8">MH17</strain>
    </source>
</reference>
<dbReference type="Pfam" id="PF08402">
    <property type="entry name" value="TOBE_2"/>
    <property type="match status" value="1"/>
</dbReference>
<dbReference type="InterPro" id="IPR017871">
    <property type="entry name" value="ABC_transporter-like_CS"/>
</dbReference>
<dbReference type="OrthoDB" id="9802264at2"/>
<dbReference type="InterPro" id="IPR008995">
    <property type="entry name" value="Mo/tungstate-bd_C_term_dom"/>
</dbReference>
<dbReference type="PANTHER" id="PTHR42781">
    <property type="entry name" value="SPERMIDINE/PUTRESCINE IMPORT ATP-BINDING PROTEIN POTA"/>
    <property type="match status" value="1"/>
</dbReference>
<dbReference type="SUPFAM" id="SSF50331">
    <property type="entry name" value="MOP-like"/>
    <property type="match status" value="1"/>
</dbReference>
<dbReference type="Gene3D" id="3.40.50.300">
    <property type="entry name" value="P-loop containing nucleotide triphosphate hydrolases"/>
    <property type="match status" value="1"/>
</dbReference>
<dbReference type="SUPFAM" id="SSF52540">
    <property type="entry name" value="P-loop containing nucleoside triphosphate hydrolases"/>
    <property type="match status" value="1"/>
</dbReference>
<dbReference type="GO" id="GO:0140359">
    <property type="term" value="F:ABC-type transporter activity"/>
    <property type="evidence" value="ECO:0007669"/>
    <property type="project" value="UniProtKB-ARBA"/>
</dbReference>
<dbReference type="InterPro" id="IPR050093">
    <property type="entry name" value="ABC_SmlMolc_Importer"/>
</dbReference>
<evidence type="ECO:0000256" key="5">
    <source>
        <dbReference type="ARBA" id="ARBA00022840"/>
    </source>
</evidence>
<dbReference type="AlphaFoldDB" id="A0A1Q9ANU4"/>
<keyword evidence="5" id="KW-0067">ATP-binding</keyword>
<proteinExistence type="inferred from homology"/>
<comment type="similarity">
    <text evidence="2">Belongs to the ABC transporter superfamily.</text>
</comment>
<dbReference type="SMART" id="SM00382">
    <property type="entry name" value="AAA"/>
    <property type="match status" value="1"/>
</dbReference>
<dbReference type="STRING" id="1672749.BJF92_21595"/>
<dbReference type="GO" id="GO:0043190">
    <property type="term" value="C:ATP-binding cassette (ABC) transporter complex"/>
    <property type="evidence" value="ECO:0007669"/>
    <property type="project" value="InterPro"/>
</dbReference>
<sequence>MAIAIDIKGVTRMFGPVAGLGGIDLSIAAGEFFTLLGSSGCGKSTLLKLIGGFDRPTTGDIAFDGKSVLDVPANRRPVNTVFQNLALFPHMTVAENIGYGLKLRGLSGGVLTKKVEDALDLVELGGFGPRKIGMMSGGQRQRVALARALVMEPGILLLDEPLTGLDERLRQQMRDEFGRLHKRTGATFILVTHNQDEALSLSDRMAVMHRGRIEQVDAPARFFERPANAFVARFIGIETLLKPERIETEAAGSLAIVAGQPVPLVGIVPAGGADLVVALRPDRLSVSTPDRPGDLKLTLRDVTFRGLTTDLRLAFADGQEVVLSVPSDAPAARHVIGSDVSLALAQGAAMAIPNSTIPTAVA</sequence>
<accession>A0A1Q9ANU4</accession>
<dbReference type="FunFam" id="3.40.50.300:FF:000042">
    <property type="entry name" value="Maltose/maltodextrin ABC transporter, ATP-binding protein"/>
    <property type="match status" value="1"/>
</dbReference>